<dbReference type="InterPro" id="IPR009057">
    <property type="entry name" value="Homeodomain-like_sf"/>
</dbReference>
<dbReference type="PANTHER" id="PTHR43280">
    <property type="entry name" value="ARAC-FAMILY TRANSCRIPTIONAL REGULATOR"/>
    <property type="match status" value="1"/>
</dbReference>
<dbReference type="InterPro" id="IPR018062">
    <property type="entry name" value="HTH_AraC-typ_CS"/>
</dbReference>
<evidence type="ECO:0000259" key="4">
    <source>
        <dbReference type="PROSITE" id="PS01124"/>
    </source>
</evidence>
<reference evidence="5 6" key="1">
    <citation type="submission" date="2018-07" db="EMBL/GenBank/DDBJ databases">
        <title>Genomic Encyclopedia of Type Strains, Phase III (KMG-III): the genomes of soil and plant-associated and newly described type strains.</title>
        <authorList>
            <person name="Whitman W."/>
        </authorList>
    </citation>
    <scope>NUCLEOTIDE SEQUENCE [LARGE SCALE GENOMIC DNA]</scope>
    <source>
        <strain evidence="5 6">CECT 7287</strain>
    </source>
</reference>
<keyword evidence="2" id="KW-0238">DNA-binding</keyword>
<accession>A0A3D9IRN0</accession>
<dbReference type="SUPFAM" id="SSF46689">
    <property type="entry name" value="Homeodomain-like"/>
    <property type="match status" value="2"/>
</dbReference>
<dbReference type="Gene3D" id="2.60.120.10">
    <property type="entry name" value="Jelly Rolls"/>
    <property type="match status" value="1"/>
</dbReference>
<feature type="domain" description="HTH araC/xylS-type" evidence="4">
    <location>
        <begin position="197"/>
        <end position="295"/>
    </location>
</feature>
<dbReference type="InterPro" id="IPR018060">
    <property type="entry name" value="HTH_AraC"/>
</dbReference>
<dbReference type="EMBL" id="QRDZ01000023">
    <property type="protein sequence ID" value="RED64402.1"/>
    <property type="molecule type" value="Genomic_DNA"/>
</dbReference>
<dbReference type="Proteomes" id="UP000256977">
    <property type="component" value="Unassembled WGS sequence"/>
</dbReference>
<evidence type="ECO:0000313" key="5">
    <source>
        <dbReference type="EMBL" id="RED64402.1"/>
    </source>
</evidence>
<evidence type="ECO:0000256" key="2">
    <source>
        <dbReference type="ARBA" id="ARBA00023125"/>
    </source>
</evidence>
<dbReference type="AlphaFoldDB" id="A0A3D9IRN0"/>
<dbReference type="OrthoDB" id="249627at2"/>
<name>A0A3D9IRN0_9BACL</name>
<dbReference type="InterPro" id="IPR013096">
    <property type="entry name" value="Cupin_2"/>
</dbReference>
<dbReference type="SUPFAM" id="SSF51182">
    <property type="entry name" value="RmlC-like cupins"/>
    <property type="match status" value="1"/>
</dbReference>
<gene>
    <name evidence="5" type="ORF">DFP98_12374</name>
</gene>
<keyword evidence="1" id="KW-0805">Transcription regulation</keyword>
<protein>
    <submittedName>
        <fullName evidence="5">AraC-like protein</fullName>
    </submittedName>
</protein>
<dbReference type="GO" id="GO:0043565">
    <property type="term" value="F:sequence-specific DNA binding"/>
    <property type="evidence" value="ECO:0007669"/>
    <property type="project" value="InterPro"/>
</dbReference>
<organism evidence="5 6">
    <name type="scientific">Cohnella phaseoli</name>
    <dbReference type="NCBI Taxonomy" id="456490"/>
    <lineage>
        <taxon>Bacteria</taxon>
        <taxon>Bacillati</taxon>
        <taxon>Bacillota</taxon>
        <taxon>Bacilli</taxon>
        <taxon>Bacillales</taxon>
        <taxon>Paenibacillaceae</taxon>
        <taxon>Cohnella</taxon>
    </lineage>
</organism>
<dbReference type="RefSeq" id="WP_116063387.1">
    <property type="nucleotide sequence ID" value="NZ_QRDZ01000023.1"/>
</dbReference>
<proteinExistence type="predicted"/>
<keyword evidence="3" id="KW-0804">Transcription</keyword>
<evidence type="ECO:0000313" key="6">
    <source>
        <dbReference type="Proteomes" id="UP000256977"/>
    </source>
</evidence>
<dbReference type="Pfam" id="PF07883">
    <property type="entry name" value="Cupin_2"/>
    <property type="match status" value="1"/>
</dbReference>
<evidence type="ECO:0000256" key="1">
    <source>
        <dbReference type="ARBA" id="ARBA00023015"/>
    </source>
</evidence>
<comment type="caution">
    <text evidence="5">The sequence shown here is derived from an EMBL/GenBank/DDBJ whole genome shotgun (WGS) entry which is preliminary data.</text>
</comment>
<keyword evidence="6" id="KW-1185">Reference proteome</keyword>
<dbReference type="Gene3D" id="1.10.10.60">
    <property type="entry name" value="Homeodomain-like"/>
    <property type="match status" value="1"/>
</dbReference>
<dbReference type="PANTHER" id="PTHR43280:SF2">
    <property type="entry name" value="HTH-TYPE TRANSCRIPTIONAL REGULATOR EXSA"/>
    <property type="match status" value="1"/>
</dbReference>
<dbReference type="PROSITE" id="PS01124">
    <property type="entry name" value="HTH_ARAC_FAMILY_2"/>
    <property type="match status" value="1"/>
</dbReference>
<sequence>MTNPDRSFPRTKLKEPFAVKQLVSFHYFEFSKDFAFEGEKHDFWEFVYVDKGELEVFADTEGYRLKQGDMIFHKPNEFHGVWANKTVAPNVIILSFVCRSEEMAYFENKIFTLDDEQKGILAQIMKSGFAAFLPPFDDPRNHTLRRKTDAPVGAEQLLKLHLEMLLIRLRDAGDLLARQEQRLSASIKRKSEDDLVQRMCEYMEQHLYADLRLEDIYKQFNLSKSHALTLFKEHRGISIMKHYRRLKIEQAKSLIRAQRHTFTEIADKLGYGSVHSFSRHFKSDTDMSPSEYLKTVIAKV</sequence>
<dbReference type="PROSITE" id="PS00041">
    <property type="entry name" value="HTH_ARAC_FAMILY_1"/>
    <property type="match status" value="1"/>
</dbReference>
<dbReference type="InterPro" id="IPR011051">
    <property type="entry name" value="RmlC_Cupin_sf"/>
</dbReference>
<dbReference type="SMART" id="SM00342">
    <property type="entry name" value="HTH_ARAC"/>
    <property type="match status" value="1"/>
</dbReference>
<evidence type="ECO:0000256" key="3">
    <source>
        <dbReference type="ARBA" id="ARBA00023163"/>
    </source>
</evidence>
<dbReference type="GO" id="GO:0003700">
    <property type="term" value="F:DNA-binding transcription factor activity"/>
    <property type="evidence" value="ECO:0007669"/>
    <property type="project" value="InterPro"/>
</dbReference>
<dbReference type="InterPro" id="IPR014710">
    <property type="entry name" value="RmlC-like_jellyroll"/>
</dbReference>
<dbReference type="Pfam" id="PF12833">
    <property type="entry name" value="HTH_18"/>
    <property type="match status" value="1"/>
</dbReference>